<keyword evidence="2" id="KW-0812">Transmembrane</keyword>
<feature type="region of interest" description="Disordered" evidence="1">
    <location>
        <begin position="409"/>
        <end position="433"/>
    </location>
</feature>
<dbReference type="PANTHER" id="PTHR31286">
    <property type="entry name" value="GLYCINE-RICH CELL WALL STRUCTURAL PROTEIN 1.8-LIKE"/>
    <property type="match status" value="1"/>
</dbReference>
<reference evidence="3 4" key="1">
    <citation type="journal article" date="2021" name="Hortic Res">
        <title>Chromosome-scale assembly of the Dendrobium chrysotoxum genome enhances the understanding of orchid evolution.</title>
        <authorList>
            <person name="Zhang Y."/>
            <person name="Zhang G.Q."/>
            <person name="Zhang D."/>
            <person name="Liu X.D."/>
            <person name="Xu X.Y."/>
            <person name="Sun W.H."/>
            <person name="Yu X."/>
            <person name="Zhu X."/>
            <person name="Wang Z.W."/>
            <person name="Zhao X."/>
            <person name="Zhong W.Y."/>
            <person name="Chen H."/>
            <person name="Yin W.L."/>
            <person name="Huang T."/>
            <person name="Niu S.C."/>
            <person name="Liu Z.J."/>
        </authorList>
    </citation>
    <scope>NUCLEOTIDE SEQUENCE [LARGE SCALE GENOMIC DNA]</scope>
    <source>
        <strain evidence="3">Lindl</strain>
    </source>
</reference>
<accession>A0AAV7GWB9</accession>
<feature type="region of interest" description="Disordered" evidence="1">
    <location>
        <begin position="1"/>
        <end position="26"/>
    </location>
</feature>
<sequence length="440" mass="47642">MTREQGTSTSQASRCGRGGAGTDKLGRANERNELDIVILFGRPLKVDNATPVGSRPSLARVMVELDITKKYPKKVWLGLDKFGHIQSVEMEAFHPFCDHCKALGHTVGNEIGAVENVVVDGNVGTVSSNPLCPITSSNDVLIIVGNGVEATGAIDHSIDVGLVGPPLVVFDGGSPIVLVVLEADAHVSENLDVCNVNFDGHEDGEGVAPSVKDSLAPVSFQDNLEVDNMGVCNCNIVVSNDSTSDLVVSSDEPSLSTPDPSLLEGLVQMVEVLITAISNEDMKAQLVVNLNESRSYGDMGEELDVHEECNAMFKLKENRIVEKAFSIGGGKQRRHKSNRKLLFAFMVAGCWWVLAFDWMGGKVLWLDYDEAGFLYATLDGLACLGNLGGYLAENLDSFHFLLKQAENPDLLTNDPPTETPTRQETTNREYDSDPCLEQFL</sequence>
<evidence type="ECO:0000256" key="2">
    <source>
        <dbReference type="SAM" id="Phobius"/>
    </source>
</evidence>
<comment type="caution">
    <text evidence="3">The sequence shown here is derived from an EMBL/GenBank/DDBJ whole genome shotgun (WGS) entry which is preliminary data.</text>
</comment>
<gene>
    <name evidence="3" type="ORF">IEQ34_008357</name>
</gene>
<dbReference type="AlphaFoldDB" id="A0AAV7GWB9"/>
<evidence type="ECO:0000313" key="4">
    <source>
        <dbReference type="Proteomes" id="UP000775213"/>
    </source>
</evidence>
<keyword evidence="2" id="KW-0472">Membrane</keyword>
<evidence type="ECO:0000313" key="3">
    <source>
        <dbReference type="EMBL" id="KAH0460782.1"/>
    </source>
</evidence>
<organism evidence="3 4">
    <name type="scientific">Dendrobium chrysotoxum</name>
    <name type="common">Orchid</name>
    <dbReference type="NCBI Taxonomy" id="161865"/>
    <lineage>
        <taxon>Eukaryota</taxon>
        <taxon>Viridiplantae</taxon>
        <taxon>Streptophyta</taxon>
        <taxon>Embryophyta</taxon>
        <taxon>Tracheophyta</taxon>
        <taxon>Spermatophyta</taxon>
        <taxon>Magnoliopsida</taxon>
        <taxon>Liliopsida</taxon>
        <taxon>Asparagales</taxon>
        <taxon>Orchidaceae</taxon>
        <taxon>Epidendroideae</taxon>
        <taxon>Malaxideae</taxon>
        <taxon>Dendrobiinae</taxon>
        <taxon>Dendrobium</taxon>
    </lineage>
</organism>
<protein>
    <submittedName>
        <fullName evidence="3">Uncharacterized protein</fullName>
    </submittedName>
</protein>
<dbReference type="InterPro" id="IPR040256">
    <property type="entry name" value="At4g02000-like"/>
</dbReference>
<evidence type="ECO:0000256" key="1">
    <source>
        <dbReference type="SAM" id="MobiDB-lite"/>
    </source>
</evidence>
<dbReference type="PANTHER" id="PTHR31286:SF165">
    <property type="entry name" value="DUF4283 DOMAIN-CONTAINING PROTEIN"/>
    <property type="match status" value="1"/>
</dbReference>
<feature type="transmembrane region" description="Helical" evidence="2">
    <location>
        <begin position="372"/>
        <end position="392"/>
    </location>
</feature>
<keyword evidence="2" id="KW-1133">Transmembrane helix</keyword>
<proteinExistence type="predicted"/>
<keyword evidence="4" id="KW-1185">Reference proteome</keyword>
<dbReference type="EMBL" id="JAGFBR010000009">
    <property type="protein sequence ID" value="KAH0460782.1"/>
    <property type="molecule type" value="Genomic_DNA"/>
</dbReference>
<feature type="transmembrane region" description="Helical" evidence="2">
    <location>
        <begin position="341"/>
        <end position="360"/>
    </location>
</feature>
<feature type="compositionally biased region" description="Low complexity" evidence="1">
    <location>
        <begin position="415"/>
        <end position="424"/>
    </location>
</feature>
<name>A0AAV7GWB9_DENCH</name>
<feature type="compositionally biased region" description="Polar residues" evidence="1">
    <location>
        <begin position="1"/>
        <end position="13"/>
    </location>
</feature>
<dbReference type="Proteomes" id="UP000775213">
    <property type="component" value="Unassembled WGS sequence"/>
</dbReference>